<dbReference type="PANTHER" id="PTHR42188">
    <property type="entry name" value="23S RRNA-SPECIFIC ENDONUCLEASE VAPC20"/>
    <property type="match status" value="1"/>
</dbReference>
<dbReference type="GO" id="GO:0004521">
    <property type="term" value="F:RNA endonuclease activity"/>
    <property type="evidence" value="ECO:0007669"/>
    <property type="project" value="InterPro"/>
</dbReference>
<dbReference type="GO" id="GO:0090729">
    <property type="term" value="F:toxin activity"/>
    <property type="evidence" value="ECO:0007669"/>
    <property type="project" value="UniProtKB-KW"/>
</dbReference>
<comment type="similarity">
    <text evidence="7">Belongs to the PINc/VapC protein family.</text>
</comment>
<dbReference type="InterPro" id="IPR039018">
    <property type="entry name" value="VapC20-like"/>
</dbReference>
<evidence type="ECO:0000313" key="10">
    <source>
        <dbReference type="Proteomes" id="UP000183894"/>
    </source>
</evidence>
<comment type="function">
    <text evidence="7">Toxic component of a toxin-antitoxin (TA) system. An RNase.</text>
</comment>
<evidence type="ECO:0000256" key="6">
    <source>
        <dbReference type="ARBA" id="ARBA00022842"/>
    </source>
</evidence>
<gene>
    <name evidence="7" type="primary">vapC</name>
    <name evidence="9" type="ORF">SAMN04488691_11714</name>
</gene>
<dbReference type="FunFam" id="3.40.50.1010:FF:000042">
    <property type="entry name" value="Ribonuclease VapC"/>
    <property type="match status" value="1"/>
</dbReference>
<dbReference type="PANTHER" id="PTHR42188:SF1">
    <property type="entry name" value="23S RRNA-SPECIFIC ENDONUCLEASE VAPC20"/>
    <property type="match status" value="1"/>
</dbReference>
<evidence type="ECO:0000256" key="2">
    <source>
        <dbReference type="ARBA" id="ARBA00022722"/>
    </source>
</evidence>
<keyword evidence="1 7" id="KW-1277">Toxin-antitoxin system</keyword>
<keyword evidence="3 7" id="KW-0479">Metal-binding</keyword>
<dbReference type="InterPro" id="IPR022907">
    <property type="entry name" value="VapC_family"/>
</dbReference>
<dbReference type="AlphaFoldDB" id="A0A1H7V543"/>
<dbReference type="InterPro" id="IPR002716">
    <property type="entry name" value="PIN_dom"/>
</dbReference>
<dbReference type="Pfam" id="PF01850">
    <property type="entry name" value="PIN"/>
    <property type="match status" value="1"/>
</dbReference>
<keyword evidence="7" id="KW-0800">Toxin</keyword>
<evidence type="ECO:0000259" key="8">
    <source>
        <dbReference type="Pfam" id="PF01850"/>
    </source>
</evidence>
<sequence>MPRALIDTSVLFAAAYRRDGMHTDARPILQGIDDASLPEAVVLDYVLAETLNGLTTHAGHDAAVDFLDRLEENARFHIESVNSDAFATAKALFRRHRQLSFVDACIVAYMQTRGLGYLYAFDDDFDAIDDVYRLDTATDPYSPN</sequence>
<dbReference type="GO" id="GO:0016075">
    <property type="term" value="P:rRNA catabolic process"/>
    <property type="evidence" value="ECO:0007669"/>
    <property type="project" value="TreeGrafter"/>
</dbReference>
<keyword evidence="5 7" id="KW-0378">Hydrolase</keyword>
<dbReference type="RefSeq" id="WP_074796824.1">
    <property type="nucleotide sequence ID" value="NZ_FOAD01000017.1"/>
</dbReference>
<comment type="cofactor">
    <cofactor evidence="7">
        <name>Mg(2+)</name>
        <dbReference type="ChEBI" id="CHEBI:18420"/>
    </cofactor>
</comment>
<feature type="domain" description="PIN" evidence="8">
    <location>
        <begin position="5"/>
        <end position="129"/>
    </location>
</feature>
<accession>A0A1H7V543</accession>
<dbReference type="Gene3D" id="3.40.50.1010">
    <property type="entry name" value="5'-nuclease"/>
    <property type="match status" value="1"/>
</dbReference>
<keyword evidence="6 7" id="KW-0460">Magnesium</keyword>
<keyword evidence="2 7" id="KW-0540">Nuclease</keyword>
<dbReference type="GO" id="GO:0016787">
    <property type="term" value="F:hydrolase activity"/>
    <property type="evidence" value="ECO:0007669"/>
    <property type="project" value="UniProtKB-KW"/>
</dbReference>
<dbReference type="Proteomes" id="UP000183894">
    <property type="component" value="Unassembled WGS sequence"/>
</dbReference>
<feature type="binding site" evidence="7">
    <location>
        <position position="103"/>
    </location>
    <ligand>
        <name>Mg(2+)</name>
        <dbReference type="ChEBI" id="CHEBI:18420"/>
    </ligand>
</feature>
<dbReference type="OrthoDB" id="41298at2157"/>
<dbReference type="EMBL" id="FOAD01000017">
    <property type="protein sequence ID" value="SEM04381.1"/>
    <property type="molecule type" value="Genomic_DNA"/>
</dbReference>
<evidence type="ECO:0000313" key="9">
    <source>
        <dbReference type="EMBL" id="SEM04381.1"/>
    </source>
</evidence>
<reference evidence="9 10" key="1">
    <citation type="submission" date="2016-10" db="EMBL/GenBank/DDBJ databases">
        <authorList>
            <person name="de Groot N.N."/>
        </authorList>
    </citation>
    <scope>NUCLEOTIDE SEQUENCE [LARGE SCALE GENOMIC DNA]</scope>
    <source>
        <strain evidence="9 10">CDM_5</strain>
    </source>
</reference>
<dbReference type="HAMAP" id="MF_00265">
    <property type="entry name" value="VapC_Nob1"/>
    <property type="match status" value="1"/>
</dbReference>
<evidence type="ECO:0000256" key="5">
    <source>
        <dbReference type="ARBA" id="ARBA00022801"/>
    </source>
</evidence>
<dbReference type="EC" id="3.1.-.-" evidence="7"/>
<evidence type="ECO:0000256" key="4">
    <source>
        <dbReference type="ARBA" id="ARBA00022759"/>
    </source>
</evidence>
<evidence type="ECO:0000256" key="3">
    <source>
        <dbReference type="ARBA" id="ARBA00022723"/>
    </source>
</evidence>
<dbReference type="InterPro" id="IPR029060">
    <property type="entry name" value="PIN-like_dom_sf"/>
</dbReference>
<feature type="binding site" evidence="7">
    <location>
        <position position="7"/>
    </location>
    <ligand>
        <name>Mg(2+)</name>
        <dbReference type="ChEBI" id="CHEBI:18420"/>
    </ligand>
</feature>
<evidence type="ECO:0000256" key="1">
    <source>
        <dbReference type="ARBA" id="ARBA00022649"/>
    </source>
</evidence>
<dbReference type="GO" id="GO:0000287">
    <property type="term" value="F:magnesium ion binding"/>
    <property type="evidence" value="ECO:0007669"/>
    <property type="project" value="UniProtKB-UniRule"/>
</dbReference>
<protein>
    <recommendedName>
        <fullName evidence="7">Ribonuclease VapC</fullName>
        <shortName evidence="7">RNase VapC</shortName>
        <ecNumber evidence="7">3.1.-.-</ecNumber>
    </recommendedName>
    <alternativeName>
        <fullName evidence="7">Putative toxin VapC</fullName>
    </alternativeName>
</protein>
<keyword evidence="4" id="KW-0255">Endonuclease</keyword>
<evidence type="ECO:0000256" key="7">
    <source>
        <dbReference type="HAMAP-Rule" id="MF_00265"/>
    </source>
</evidence>
<dbReference type="SUPFAM" id="SSF88723">
    <property type="entry name" value="PIN domain-like"/>
    <property type="match status" value="1"/>
</dbReference>
<organism evidence="9 10">
    <name type="scientific">Haloferax larsenii</name>
    <dbReference type="NCBI Taxonomy" id="302484"/>
    <lineage>
        <taxon>Archaea</taxon>
        <taxon>Methanobacteriati</taxon>
        <taxon>Methanobacteriota</taxon>
        <taxon>Stenosarchaea group</taxon>
        <taxon>Halobacteria</taxon>
        <taxon>Halobacteriales</taxon>
        <taxon>Haloferacaceae</taxon>
        <taxon>Haloferax</taxon>
    </lineage>
</organism>
<name>A0A1H7V543_HALLR</name>
<proteinExistence type="inferred from homology"/>